<feature type="active site" description="Acyl-ester intermediate" evidence="14">
    <location>
        <position position="373"/>
    </location>
</feature>
<evidence type="ECO:0000259" key="15">
    <source>
        <dbReference type="Pfam" id="PF00905"/>
    </source>
</evidence>
<keyword evidence="9 14" id="KW-0133">Cell shape</keyword>
<dbReference type="PANTHER" id="PTHR30627:SF2">
    <property type="entry name" value="PEPTIDOGLYCAN D,D-TRANSPEPTIDASE MRDA"/>
    <property type="match status" value="1"/>
</dbReference>
<dbReference type="GO" id="GO:0008360">
    <property type="term" value="P:regulation of cell shape"/>
    <property type="evidence" value="ECO:0007669"/>
    <property type="project" value="UniProtKB-KW"/>
</dbReference>
<accession>A0A3M4B370</accession>
<feature type="transmembrane region" description="Helical" evidence="14">
    <location>
        <begin position="67"/>
        <end position="87"/>
    </location>
</feature>
<keyword evidence="10 14" id="KW-0573">Peptidoglycan synthesis</keyword>
<dbReference type="Gene3D" id="3.90.1310.10">
    <property type="entry name" value="Penicillin-binding protein 2a (Domain 2)"/>
    <property type="match status" value="1"/>
</dbReference>
<comment type="similarity">
    <text evidence="14">Belongs to the transpeptidase family. MrdA subfamily.</text>
</comment>
<dbReference type="GO" id="GO:0008658">
    <property type="term" value="F:penicillin binding"/>
    <property type="evidence" value="ECO:0007669"/>
    <property type="project" value="UniProtKB-UniRule"/>
</dbReference>
<evidence type="ECO:0000256" key="5">
    <source>
        <dbReference type="ARBA" id="ARBA00022645"/>
    </source>
</evidence>
<keyword evidence="5 14" id="KW-0121">Carboxypeptidase</keyword>
<comment type="function">
    <text evidence="14">Catalyzes cross-linking of the peptidoglycan cell wall.</text>
</comment>
<dbReference type="InterPro" id="IPR001460">
    <property type="entry name" value="PCN-bd_Tpept"/>
</dbReference>
<protein>
    <recommendedName>
        <fullName evidence="14">Peptidoglycan D,D-transpeptidase MrdA</fullName>
        <ecNumber evidence="14">3.4.16.4</ecNumber>
    </recommendedName>
    <alternativeName>
        <fullName evidence="14">Penicillin-binding protein 2</fullName>
        <shortName evidence="14">PBP-2</shortName>
    </alternativeName>
</protein>
<dbReference type="UniPathway" id="UPA00219"/>
<evidence type="ECO:0000256" key="14">
    <source>
        <dbReference type="HAMAP-Rule" id="MF_02081"/>
    </source>
</evidence>
<feature type="domain" description="Penicillin-binding protein dimerisation" evidence="16">
    <location>
        <begin position="110"/>
        <end position="282"/>
    </location>
</feature>
<dbReference type="GO" id="GO:0009002">
    <property type="term" value="F:serine-type D-Ala-D-Ala carboxypeptidase activity"/>
    <property type="evidence" value="ECO:0007669"/>
    <property type="project" value="UniProtKB-UniRule"/>
</dbReference>
<dbReference type="HAMAP" id="MF_02081">
    <property type="entry name" value="MrdA_transpept"/>
    <property type="match status" value="1"/>
</dbReference>
<evidence type="ECO:0000256" key="10">
    <source>
        <dbReference type="ARBA" id="ARBA00022984"/>
    </source>
</evidence>
<proteinExistence type="inferred from homology"/>
<sequence>MMLQPAVGQMDTKCFCIFGMVQHIFTGIDLSSAGRGVDLLQRDAVEMPEPITIKDHEKENRLVNKRLLACALLVIGITCALVGRMYFLQVVQFDYHSTISENNRVHVLPITPTRGLIYDRNGVVLADNRPSYNLTITRERTTDLKGELDAIVNLLHLPAEDRAVFDKALKQARHPFVPVTLFYELTEEQIALLAVNEFRLPGVDVEPQFVRHYPLGAHFAHSIGYVGRINEKESKALDSVEYRGTQSIGKTGIERFYESELHGHVGYEEVETNAQGRVLRVLKHTDPIPGKNIVLSLDVHLQEAAEEALGDRRGSVVALDPQTGEVLAMVSKPSFDPNLFVTGISFKEYAALHDSIDRPLFNRVLRGLYAPGSTIKPEVAIAGLDSGVVTAQTRVFDPGYYQLPDFDHKYRNWNHSGDGWVDMDAAIMRSNDTYFYDLAHKLGIDRLHDYLAEFGLGQKVSLDMFEESAGLMPSQAWKRATRRQPWFPGETVILGIGQGYMQVTPLQLAQATALIANKGVWNRPHLAKTINGVPPVDENPMPNVVLKNPHDWEQVNHGMQLVMHDPRGIARAAAQGAQYRIAGKSGTAQVVAIKQGERYNREKTLERHRDNALFVGFAPAEHPKIVISVMIENGEAGGRVAGPVVRQIMDAWLLDQEGHLKPQYATPAKAPGDPKV</sequence>
<comment type="caution">
    <text evidence="14">Lacks conserved residue(s) required for the propagation of feature annotation.</text>
</comment>
<comment type="catalytic activity">
    <reaction evidence="14">
        <text>Preferential cleavage: (Ac)2-L-Lys-D-Ala-|-D-Ala. Also transpeptidation of peptidyl-alanyl moieties that are N-acyl substituents of D-alanine.</text>
        <dbReference type="EC" id="3.4.16.4"/>
    </reaction>
</comment>
<evidence type="ECO:0000256" key="11">
    <source>
        <dbReference type="ARBA" id="ARBA00022989"/>
    </source>
</evidence>
<evidence type="ECO:0000256" key="2">
    <source>
        <dbReference type="ARBA" id="ARBA00004236"/>
    </source>
</evidence>
<keyword evidence="12 14" id="KW-0472">Membrane</keyword>
<evidence type="ECO:0000256" key="8">
    <source>
        <dbReference type="ARBA" id="ARBA00022801"/>
    </source>
</evidence>
<dbReference type="GO" id="GO:0071555">
    <property type="term" value="P:cell wall organization"/>
    <property type="evidence" value="ECO:0007669"/>
    <property type="project" value="UniProtKB-KW"/>
</dbReference>
<dbReference type="SUPFAM" id="SSF56519">
    <property type="entry name" value="Penicillin binding protein dimerisation domain"/>
    <property type="match status" value="1"/>
</dbReference>
<dbReference type="Pfam" id="PF03717">
    <property type="entry name" value="PBP_dimer"/>
    <property type="match status" value="1"/>
</dbReference>
<evidence type="ECO:0000256" key="9">
    <source>
        <dbReference type="ARBA" id="ARBA00022960"/>
    </source>
</evidence>
<dbReference type="EMBL" id="RBQF01000072">
    <property type="protein sequence ID" value="RMP12946.1"/>
    <property type="molecule type" value="Genomic_DNA"/>
</dbReference>
<dbReference type="EC" id="3.4.16.4" evidence="14"/>
<organism evidence="17 18">
    <name type="scientific">Pseudomonas marginalis pv. marginalis</name>
    <dbReference type="NCBI Taxonomy" id="97473"/>
    <lineage>
        <taxon>Bacteria</taxon>
        <taxon>Pseudomonadati</taxon>
        <taxon>Pseudomonadota</taxon>
        <taxon>Gammaproteobacteria</taxon>
        <taxon>Pseudomonadales</taxon>
        <taxon>Pseudomonadaceae</taxon>
        <taxon>Pseudomonas</taxon>
    </lineage>
</organism>
<dbReference type="Gene3D" id="3.30.1390.30">
    <property type="entry name" value="Penicillin-binding protein 2a, domain 3"/>
    <property type="match status" value="1"/>
</dbReference>
<dbReference type="PANTHER" id="PTHR30627">
    <property type="entry name" value="PEPTIDOGLYCAN D,D-TRANSPEPTIDASE"/>
    <property type="match status" value="1"/>
</dbReference>
<dbReference type="Gene3D" id="3.40.710.10">
    <property type="entry name" value="DD-peptidase/beta-lactamase superfamily"/>
    <property type="match status" value="1"/>
</dbReference>
<evidence type="ECO:0000313" key="17">
    <source>
        <dbReference type="EMBL" id="RMP12946.1"/>
    </source>
</evidence>
<reference evidence="17 18" key="1">
    <citation type="submission" date="2018-08" db="EMBL/GenBank/DDBJ databases">
        <title>Recombination of ecologically and evolutionarily significant loci maintains genetic cohesion in the Pseudomonas syringae species complex.</title>
        <authorList>
            <person name="Dillon M."/>
            <person name="Thakur S."/>
            <person name="Almeida R.N.D."/>
            <person name="Weir B.S."/>
            <person name="Guttman D.S."/>
        </authorList>
    </citation>
    <scope>NUCLEOTIDE SEQUENCE [LARGE SCALE GENOMIC DNA]</scope>
    <source>
        <strain evidence="17 18">ICMP 3555</strain>
    </source>
</reference>
<evidence type="ECO:0000256" key="1">
    <source>
        <dbReference type="ARBA" id="ARBA00004167"/>
    </source>
</evidence>
<dbReference type="InterPro" id="IPR050515">
    <property type="entry name" value="Beta-lactam/transpept"/>
</dbReference>
<dbReference type="Proteomes" id="UP000276587">
    <property type="component" value="Unassembled WGS sequence"/>
</dbReference>
<evidence type="ECO:0000256" key="13">
    <source>
        <dbReference type="ARBA" id="ARBA00023316"/>
    </source>
</evidence>
<dbReference type="GO" id="GO:0006508">
    <property type="term" value="P:proteolysis"/>
    <property type="evidence" value="ECO:0007669"/>
    <property type="project" value="UniProtKB-KW"/>
</dbReference>
<evidence type="ECO:0000259" key="16">
    <source>
        <dbReference type="Pfam" id="PF03717"/>
    </source>
</evidence>
<dbReference type="AlphaFoldDB" id="A0A3M4B370"/>
<dbReference type="InterPro" id="IPR017790">
    <property type="entry name" value="Penicillin-binding_protein_2"/>
</dbReference>
<feature type="domain" description="Penicillin-binding protein transpeptidase" evidence="15">
    <location>
        <begin position="314"/>
        <end position="650"/>
    </location>
</feature>
<comment type="subcellular location">
    <subcellularLocation>
        <location evidence="14">Cell inner membrane</location>
        <topology evidence="14">Single-pass membrane protein</topology>
    </subcellularLocation>
    <subcellularLocation>
        <location evidence="2">Cell membrane</location>
    </subcellularLocation>
    <subcellularLocation>
        <location evidence="1">Membrane</location>
        <topology evidence="1">Single-pass membrane protein</topology>
    </subcellularLocation>
</comment>
<keyword evidence="7 14" id="KW-0812">Transmembrane</keyword>
<keyword evidence="4 14" id="KW-0997">Cell inner membrane</keyword>
<keyword evidence="6 14" id="KW-0645">Protease</keyword>
<evidence type="ECO:0000256" key="12">
    <source>
        <dbReference type="ARBA" id="ARBA00023136"/>
    </source>
</evidence>
<evidence type="ECO:0000256" key="3">
    <source>
        <dbReference type="ARBA" id="ARBA00022475"/>
    </source>
</evidence>
<evidence type="ECO:0000313" key="18">
    <source>
        <dbReference type="Proteomes" id="UP000276587"/>
    </source>
</evidence>
<comment type="pathway">
    <text evidence="14">Cell wall biogenesis; peptidoglycan biosynthesis.</text>
</comment>
<dbReference type="Pfam" id="PF00905">
    <property type="entry name" value="Transpeptidase"/>
    <property type="match status" value="1"/>
</dbReference>
<name>A0A3M4B370_PSEMA</name>
<dbReference type="InterPro" id="IPR036138">
    <property type="entry name" value="PBP_dimer_sf"/>
</dbReference>
<dbReference type="GO" id="GO:0005886">
    <property type="term" value="C:plasma membrane"/>
    <property type="evidence" value="ECO:0007669"/>
    <property type="project" value="UniProtKB-SubCell"/>
</dbReference>
<evidence type="ECO:0000256" key="7">
    <source>
        <dbReference type="ARBA" id="ARBA00022692"/>
    </source>
</evidence>
<keyword evidence="13 14" id="KW-0961">Cell wall biogenesis/degradation</keyword>
<evidence type="ECO:0000256" key="4">
    <source>
        <dbReference type="ARBA" id="ARBA00022519"/>
    </source>
</evidence>
<keyword evidence="8 14" id="KW-0378">Hydrolase</keyword>
<dbReference type="GO" id="GO:0071972">
    <property type="term" value="F:peptidoglycan L,D-transpeptidase activity"/>
    <property type="evidence" value="ECO:0007669"/>
    <property type="project" value="TreeGrafter"/>
</dbReference>
<dbReference type="GO" id="GO:0009252">
    <property type="term" value="P:peptidoglycan biosynthetic process"/>
    <property type="evidence" value="ECO:0007669"/>
    <property type="project" value="UniProtKB-UniRule"/>
</dbReference>
<comment type="caution">
    <text evidence="17">The sequence shown here is derived from an EMBL/GenBank/DDBJ whole genome shotgun (WGS) entry which is preliminary data.</text>
</comment>
<dbReference type="InterPro" id="IPR005311">
    <property type="entry name" value="PBP_dimer"/>
</dbReference>
<dbReference type="NCBIfam" id="TIGR03423">
    <property type="entry name" value="pbp2_mrdA"/>
    <property type="match status" value="1"/>
</dbReference>
<evidence type="ECO:0000256" key="6">
    <source>
        <dbReference type="ARBA" id="ARBA00022670"/>
    </source>
</evidence>
<gene>
    <name evidence="14" type="primary">mrdA</name>
    <name evidence="17" type="ORF">ALQ29_05225</name>
</gene>
<dbReference type="InterPro" id="IPR012338">
    <property type="entry name" value="Beta-lactam/transpept-like"/>
</dbReference>
<keyword evidence="11 14" id="KW-1133">Transmembrane helix</keyword>
<keyword evidence="18" id="KW-1185">Reference proteome</keyword>
<keyword evidence="3 14" id="KW-1003">Cell membrane</keyword>
<dbReference type="SUPFAM" id="SSF56601">
    <property type="entry name" value="beta-lactamase/transpeptidase-like"/>
    <property type="match status" value="1"/>
</dbReference>